<protein>
    <recommendedName>
        <fullName evidence="2">Glycosyltransferase 2-like domain-containing protein</fullName>
    </recommendedName>
</protein>
<feature type="transmembrane region" description="Helical" evidence="1">
    <location>
        <begin position="266"/>
        <end position="286"/>
    </location>
</feature>
<evidence type="ECO:0000313" key="3">
    <source>
        <dbReference type="EMBL" id="OGM98193.1"/>
    </source>
</evidence>
<dbReference type="PANTHER" id="PTHR48090">
    <property type="entry name" value="UNDECAPRENYL-PHOSPHATE 4-DEOXY-4-FORMAMIDO-L-ARABINOSE TRANSFERASE-RELATED"/>
    <property type="match status" value="1"/>
</dbReference>
<keyword evidence="1" id="KW-0472">Membrane</keyword>
<dbReference type="Proteomes" id="UP000178520">
    <property type="component" value="Unassembled WGS sequence"/>
</dbReference>
<feature type="transmembrane region" description="Helical" evidence="1">
    <location>
        <begin position="223"/>
        <end position="246"/>
    </location>
</feature>
<gene>
    <name evidence="3" type="ORF">A2735_00600</name>
</gene>
<dbReference type="STRING" id="1802660.A2735_00600"/>
<dbReference type="AlphaFoldDB" id="A0A1F8EBL7"/>
<proteinExistence type="predicted"/>
<dbReference type="InterPro" id="IPR029044">
    <property type="entry name" value="Nucleotide-diphossugar_trans"/>
</dbReference>
<name>A0A1F8EBL7_9BACT</name>
<evidence type="ECO:0000256" key="1">
    <source>
        <dbReference type="SAM" id="Phobius"/>
    </source>
</evidence>
<dbReference type="Gene3D" id="3.90.550.10">
    <property type="entry name" value="Spore Coat Polysaccharide Biosynthesis Protein SpsA, Chain A"/>
    <property type="match status" value="1"/>
</dbReference>
<evidence type="ECO:0000259" key="2">
    <source>
        <dbReference type="Pfam" id="PF00535"/>
    </source>
</evidence>
<dbReference type="Pfam" id="PF00535">
    <property type="entry name" value="Glycos_transf_2"/>
    <property type="match status" value="1"/>
</dbReference>
<evidence type="ECO:0000313" key="4">
    <source>
        <dbReference type="Proteomes" id="UP000178520"/>
    </source>
</evidence>
<organism evidence="3 4">
    <name type="scientific">Candidatus Yanofskybacteria bacterium RIFCSPHIGHO2_01_FULL_41_21</name>
    <dbReference type="NCBI Taxonomy" id="1802660"/>
    <lineage>
        <taxon>Bacteria</taxon>
        <taxon>Candidatus Yanofskyibacteriota</taxon>
    </lineage>
</organism>
<dbReference type="SUPFAM" id="SSF53448">
    <property type="entry name" value="Nucleotide-diphospho-sugar transferases"/>
    <property type="match status" value="1"/>
</dbReference>
<keyword evidence="1" id="KW-0812">Transmembrane</keyword>
<comment type="caution">
    <text evidence="3">The sequence shown here is derived from an EMBL/GenBank/DDBJ whole genome shotgun (WGS) entry which is preliminary data.</text>
</comment>
<dbReference type="EMBL" id="MGJA01000003">
    <property type="protein sequence ID" value="OGM98193.1"/>
    <property type="molecule type" value="Genomic_DNA"/>
</dbReference>
<feature type="domain" description="Glycosyltransferase 2-like" evidence="2">
    <location>
        <begin position="10"/>
        <end position="165"/>
    </location>
</feature>
<keyword evidence="1" id="KW-1133">Transmembrane helix</keyword>
<dbReference type="CDD" id="cd04179">
    <property type="entry name" value="DPM_DPG-synthase_like"/>
    <property type="match status" value="1"/>
</dbReference>
<sequence>METKINPYISFVLPAYNEELAVGHSIRQVREVMQKLPLLRYEIIVVDDNSTDKTGEIATKENVTVIRRTVNGGSGASRKTGIRVAQGELIAMFDVDGSYDISRLPEMISFFPEYDQVNGARTKEMGTMKILRTPAKWFLRKFASYLAKTKIPDLNTGFKIFKRDIMLRYMWVIPDGFSCVTTMTLAFLCNGYRVKYVSTEYYNRIGKSKFHPIKDTLKYFSTIIRLVLFFAPMRVFGQLSFIFFIVGSFLSIQHKILLNYVKTSDVIILMLAIQLFALGLLAELIVATKRS</sequence>
<dbReference type="PANTHER" id="PTHR48090:SF7">
    <property type="entry name" value="RFBJ PROTEIN"/>
    <property type="match status" value="1"/>
</dbReference>
<dbReference type="InterPro" id="IPR050256">
    <property type="entry name" value="Glycosyltransferase_2"/>
</dbReference>
<dbReference type="InterPro" id="IPR001173">
    <property type="entry name" value="Glyco_trans_2-like"/>
</dbReference>
<reference evidence="3 4" key="1">
    <citation type="journal article" date="2016" name="Nat. Commun.">
        <title>Thousands of microbial genomes shed light on interconnected biogeochemical processes in an aquifer system.</title>
        <authorList>
            <person name="Anantharaman K."/>
            <person name="Brown C.T."/>
            <person name="Hug L.A."/>
            <person name="Sharon I."/>
            <person name="Castelle C.J."/>
            <person name="Probst A.J."/>
            <person name="Thomas B.C."/>
            <person name="Singh A."/>
            <person name="Wilkins M.J."/>
            <person name="Karaoz U."/>
            <person name="Brodie E.L."/>
            <person name="Williams K.H."/>
            <person name="Hubbard S.S."/>
            <person name="Banfield J.F."/>
        </authorList>
    </citation>
    <scope>NUCLEOTIDE SEQUENCE [LARGE SCALE GENOMIC DNA]</scope>
</reference>
<accession>A0A1F8EBL7</accession>